<dbReference type="GO" id="GO:0004175">
    <property type="term" value="F:endopeptidase activity"/>
    <property type="evidence" value="ECO:0007669"/>
    <property type="project" value="UniProtKB-ARBA"/>
</dbReference>
<evidence type="ECO:0000313" key="3">
    <source>
        <dbReference type="EMBL" id="KFA89718.1"/>
    </source>
</evidence>
<feature type="transmembrane region" description="Helical" evidence="1">
    <location>
        <begin position="603"/>
        <end position="622"/>
    </location>
</feature>
<feature type="transmembrane region" description="Helical" evidence="1">
    <location>
        <begin position="186"/>
        <end position="208"/>
    </location>
</feature>
<keyword evidence="1" id="KW-0812">Transmembrane</keyword>
<feature type="transmembrane region" description="Helical" evidence="1">
    <location>
        <begin position="526"/>
        <end position="544"/>
    </location>
</feature>
<keyword evidence="1" id="KW-1133">Transmembrane helix</keyword>
<dbReference type="NCBIfam" id="NF041647">
    <property type="entry name" value="ABC_perm_CPBP"/>
    <property type="match status" value="1"/>
</dbReference>
<dbReference type="Pfam" id="PF12679">
    <property type="entry name" value="ABC2_membrane_2"/>
    <property type="match status" value="1"/>
</dbReference>
<feature type="transmembrane region" description="Helical" evidence="1">
    <location>
        <begin position="417"/>
        <end position="436"/>
    </location>
</feature>
<organism evidence="3 4">
    <name type="scientific">Archangium violaceum Cb vi76</name>
    <dbReference type="NCBI Taxonomy" id="1406225"/>
    <lineage>
        <taxon>Bacteria</taxon>
        <taxon>Pseudomonadati</taxon>
        <taxon>Myxococcota</taxon>
        <taxon>Myxococcia</taxon>
        <taxon>Myxococcales</taxon>
        <taxon>Cystobacterineae</taxon>
        <taxon>Archangiaceae</taxon>
        <taxon>Archangium</taxon>
    </lineage>
</organism>
<dbReference type="InterPro" id="IPR003675">
    <property type="entry name" value="Rce1/LyrA-like_dom"/>
</dbReference>
<feature type="transmembrane region" description="Helical" evidence="1">
    <location>
        <begin position="565"/>
        <end position="597"/>
    </location>
</feature>
<dbReference type="EMBL" id="JPMI01000233">
    <property type="protein sequence ID" value="KFA89718.1"/>
    <property type="molecule type" value="Genomic_DNA"/>
</dbReference>
<dbReference type="GO" id="GO:0005886">
    <property type="term" value="C:plasma membrane"/>
    <property type="evidence" value="ECO:0007669"/>
    <property type="project" value="UniProtKB-SubCell"/>
</dbReference>
<dbReference type="PANTHER" id="PTHR43471">
    <property type="entry name" value="ABC TRANSPORTER PERMEASE"/>
    <property type="match status" value="1"/>
</dbReference>
<accession>A0A084SMN3</accession>
<feature type="transmembrane region" description="Helical" evidence="1">
    <location>
        <begin position="442"/>
        <end position="461"/>
    </location>
</feature>
<feature type="transmembrane region" description="Helical" evidence="1">
    <location>
        <begin position="482"/>
        <end position="503"/>
    </location>
</feature>
<protein>
    <recommendedName>
        <fullName evidence="2">CAAX prenyl protease 2/Lysostaphin resistance protein A-like domain-containing protein</fullName>
    </recommendedName>
</protein>
<evidence type="ECO:0000313" key="4">
    <source>
        <dbReference type="Proteomes" id="UP000028547"/>
    </source>
</evidence>
<proteinExistence type="predicted"/>
<evidence type="ECO:0000256" key="1">
    <source>
        <dbReference type="SAM" id="Phobius"/>
    </source>
</evidence>
<keyword evidence="1" id="KW-0472">Membrane</keyword>
<feature type="transmembrane region" description="Helical" evidence="1">
    <location>
        <begin position="312"/>
        <end position="332"/>
    </location>
</feature>
<dbReference type="GO" id="GO:0080120">
    <property type="term" value="P:CAAX-box protein maturation"/>
    <property type="evidence" value="ECO:0007669"/>
    <property type="project" value="UniProtKB-ARBA"/>
</dbReference>
<dbReference type="GO" id="GO:0140359">
    <property type="term" value="F:ABC-type transporter activity"/>
    <property type="evidence" value="ECO:0007669"/>
    <property type="project" value="InterPro"/>
</dbReference>
<name>A0A084SMN3_9BACT</name>
<dbReference type="PANTHER" id="PTHR43471:SF3">
    <property type="entry name" value="ABC TRANSPORTER PERMEASE PROTEIN NATB"/>
    <property type="match status" value="1"/>
</dbReference>
<dbReference type="Pfam" id="PF02517">
    <property type="entry name" value="Rce1-like"/>
    <property type="match status" value="1"/>
</dbReference>
<gene>
    <name evidence="3" type="ORF">Q664_33065</name>
</gene>
<dbReference type="RefSeq" id="WP_043404135.1">
    <property type="nucleotide sequence ID" value="NZ_JPMI01000233.1"/>
</dbReference>
<sequence length="672" mass="71470">MRWSITSTLFRKDLREALRDRRTLALLVGVPLLLYPLLLVGSAMVTGAATQQLWERPLKLALWGPAPAWLLEEMDEAELVEWVERRDTIPEAPGREALALLEERQVQAVLALKGVPVEGGGENLDVELYVDTGRPEAGVAHGRLRRALDQVGQHTVRARFTQLGLSPELAEPLQVKQTDFRSPGTWLAWGLPYLLLCALVMSGFYPAIDVTAGEKERGTLQTLLCAPVRPLEVVLGKYGVVSLFTLGGALMNLGALGLAIAAIAGGAVGQVQVSMGVLVAVFAALVPLALLVSAMMLAVGVMARSFKEGQNYLTPLLLLVMVAAYAAIVPGLELTPTLALVPIVNVSLLLRELLMAKVSAGIFGVVFTSTLAWAVAGLLLAARIFESEQVLLSGEKPWRDVFGRKVGRGDHFSPGSALLYFAVVLVASLLAGVLLWKRLPLWGVLAVSQVGIFLAVAVLWVKRSGADMREVFSLRLPTGRGALAVVLLVPGVLGLQGVLGRVLEAVSPPGTEEFARLMELLMKESARWPLALALAVVAVAPAVCEEAAFRGVMLSGLSRTGSRTVAVVGSALTFGLLHIHPVHVLIAAVVGLVLGYATLGTRSLLAGVVLHFVNNASGVLWARMETPPVWTQSWQVALALCVPGVVALWLLRGEATVPAPEQAAPVPLPEAD</sequence>
<reference evidence="3 4" key="1">
    <citation type="submission" date="2014-07" db="EMBL/GenBank/DDBJ databases">
        <title>Draft Genome Sequence of Gephyronic Acid Producer, Cystobacter violaceus Strain Cb vi76.</title>
        <authorList>
            <person name="Stevens D.C."/>
            <person name="Young J."/>
            <person name="Carmichael R."/>
            <person name="Tan J."/>
            <person name="Taylor R.E."/>
        </authorList>
    </citation>
    <scope>NUCLEOTIDE SEQUENCE [LARGE SCALE GENOMIC DNA]</scope>
    <source>
        <strain evidence="3 4">Cb vi76</strain>
    </source>
</reference>
<feature type="domain" description="CAAX prenyl protease 2/Lysostaphin resistance protein A-like" evidence="2">
    <location>
        <begin position="529"/>
        <end position="616"/>
    </location>
</feature>
<feature type="transmembrane region" description="Helical" evidence="1">
    <location>
        <begin position="358"/>
        <end position="382"/>
    </location>
</feature>
<feature type="transmembrane region" description="Helical" evidence="1">
    <location>
        <begin position="276"/>
        <end position="300"/>
    </location>
</feature>
<feature type="transmembrane region" description="Helical" evidence="1">
    <location>
        <begin position="238"/>
        <end position="264"/>
    </location>
</feature>
<evidence type="ECO:0000259" key="2">
    <source>
        <dbReference type="Pfam" id="PF02517"/>
    </source>
</evidence>
<dbReference type="AlphaFoldDB" id="A0A084SMN3"/>
<comment type="caution">
    <text evidence="3">The sequence shown here is derived from an EMBL/GenBank/DDBJ whole genome shotgun (WGS) entry which is preliminary data.</text>
</comment>
<dbReference type="Proteomes" id="UP000028547">
    <property type="component" value="Unassembled WGS sequence"/>
</dbReference>